<accession>A0A1Y5IGP5</accession>
<feature type="compositionally biased region" description="Basic and acidic residues" evidence="1">
    <location>
        <begin position="88"/>
        <end position="99"/>
    </location>
</feature>
<evidence type="ECO:0000313" key="2">
    <source>
        <dbReference type="EMBL" id="OUS48730.1"/>
    </source>
</evidence>
<feature type="compositionally biased region" description="Basic residues" evidence="1">
    <location>
        <begin position="220"/>
        <end position="232"/>
    </location>
</feature>
<dbReference type="EMBL" id="KZ155772">
    <property type="protein sequence ID" value="OUS48730.1"/>
    <property type="molecule type" value="Genomic_DNA"/>
</dbReference>
<dbReference type="AlphaFoldDB" id="A0A1Y5IGP5"/>
<feature type="region of interest" description="Disordered" evidence="1">
    <location>
        <begin position="58"/>
        <end position="232"/>
    </location>
</feature>
<gene>
    <name evidence="2" type="ORF">BE221DRAFT_67278</name>
</gene>
<feature type="compositionally biased region" description="Low complexity" evidence="1">
    <location>
        <begin position="107"/>
        <end position="124"/>
    </location>
</feature>
<feature type="compositionally biased region" description="Low complexity" evidence="1">
    <location>
        <begin position="169"/>
        <end position="219"/>
    </location>
</feature>
<proteinExistence type="predicted"/>
<sequence>MGGDAEETRFEASARVIERASDARATPTLAFGRVLRQGSVDAFKNLPKMPSRVTLRAMTRKPPRRGLSLRGPRRGLDARSAVEFSELPEDKAERERLEATKAPALVAPSTSSSFTFGASAQTATESKAASGTFTFGAVKSTTTDARALDKPSSGTTDSNGKPLTSATSAPAFSFGATPASAAATPNPFSAAAPPAAAPAANPFAGFTAAPPSTAAPGARRVVRARRPASRNR</sequence>
<evidence type="ECO:0000256" key="1">
    <source>
        <dbReference type="SAM" id="MobiDB-lite"/>
    </source>
</evidence>
<organism evidence="2">
    <name type="scientific">Ostreococcus tauri</name>
    <name type="common">Marine green alga</name>
    <dbReference type="NCBI Taxonomy" id="70448"/>
    <lineage>
        <taxon>Eukaryota</taxon>
        <taxon>Viridiplantae</taxon>
        <taxon>Chlorophyta</taxon>
        <taxon>Mamiellophyceae</taxon>
        <taxon>Mamiellales</taxon>
        <taxon>Bathycoccaceae</taxon>
        <taxon>Ostreococcus</taxon>
    </lineage>
</organism>
<name>A0A1Y5IGP5_OSTTA</name>
<dbReference type="Proteomes" id="UP000195557">
    <property type="component" value="Unassembled WGS sequence"/>
</dbReference>
<reference evidence="2" key="1">
    <citation type="submission" date="2017-04" db="EMBL/GenBank/DDBJ databases">
        <title>Population genomics of picophytoplankton unveils novel chromosome hypervariability.</title>
        <authorList>
            <consortium name="DOE Joint Genome Institute"/>
            <person name="Blanc-Mathieu R."/>
            <person name="Krasovec M."/>
            <person name="Hebrard M."/>
            <person name="Yau S."/>
            <person name="Desgranges E."/>
            <person name="Martin J."/>
            <person name="Schackwitz W."/>
            <person name="Kuo A."/>
            <person name="Salin G."/>
            <person name="Donnadieu C."/>
            <person name="Desdevises Y."/>
            <person name="Sanchez-Ferandin S."/>
            <person name="Moreau H."/>
            <person name="Rivals E."/>
            <person name="Grigoriev I.V."/>
            <person name="Grimsley N."/>
            <person name="Eyre-Walker A."/>
            <person name="Piganeau G."/>
        </authorList>
    </citation>
    <scope>NUCLEOTIDE SEQUENCE [LARGE SCALE GENOMIC DNA]</scope>
    <source>
        <strain evidence="2">RCC 1115</strain>
    </source>
</reference>
<protein>
    <submittedName>
        <fullName evidence="2">Uncharacterized protein</fullName>
    </submittedName>
</protein>
<feature type="compositionally biased region" description="Polar residues" evidence="1">
    <location>
        <begin position="152"/>
        <end position="168"/>
    </location>
</feature>
<feature type="compositionally biased region" description="Polar residues" evidence="1">
    <location>
        <begin position="125"/>
        <end position="144"/>
    </location>
</feature>